<comment type="caution">
    <text evidence="2">The sequence shown here is derived from an EMBL/GenBank/DDBJ whole genome shotgun (WGS) entry which is preliminary data.</text>
</comment>
<proteinExistence type="predicted"/>
<dbReference type="InterPro" id="IPR046621">
    <property type="entry name" value="DUF6734"/>
</dbReference>
<evidence type="ECO:0000313" key="3">
    <source>
        <dbReference type="Proteomes" id="UP000324611"/>
    </source>
</evidence>
<reference evidence="2 3" key="1">
    <citation type="submission" date="2019-09" db="EMBL/GenBank/DDBJ databases">
        <title>Chitinophaga ginsengihumi sp. nov., isolated from soil of ginseng rhizosphere.</title>
        <authorList>
            <person name="Lee J."/>
        </authorList>
    </citation>
    <scope>NUCLEOTIDE SEQUENCE [LARGE SCALE GENOMIC DNA]</scope>
    <source>
        <strain evidence="2 3">BN140078</strain>
    </source>
</reference>
<dbReference type="PROSITE" id="PS51257">
    <property type="entry name" value="PROKAR_LIPOPROTEIN"/>
    <property type="match status" value="1"/>
</dbReference>
<feature type="domain" description="DUF6734" evidence="1">
    <location>
        <begin position="1"/>
        <end position="284"/>
    </location>
</feature>
<organism evidence="2 3">
    <name type="scientific">Chitinophaga agrisoli</name>
    <dbReference type="NCBI Taxonomy" id="2607653"/>
    <lineage>
        <taxon>Bacteria</taxon>
        <taxon>Pseudomonadati</taxon>
        <taxon>Bacteroidota</taxon>
        <taxon>Chitinophagia</taxon>
        <taxon>Chitinophagales</taxon>
        <taxon>Chitinophagaceae</taxon>
        <taxon>Chitinophaga</taxon>
    </lineage>
</organism>
<evidence type="ECO:0000313" key="2">
    <source>
        <dbReference type="EMBL" id="KAA2238618.1"/>
    </source>
</evidence>
<name>A0A5B2VIX5_9BACT</name>
<sequence>MKIVQTLWSNNKSLLKNDFGWLSPMYHLMGWTLSCLRLQEYYDDIHLYTDSRASEVLIDYLRLPYKKVHLHYDNIGDYSEKMWAVSKINTYATQEKPFIHVDGDVFIWERFSPDLENAPLIAQNLEIGTACYKDKMDYIRTDLTYIPEFLKEEIDKDSIPSYNAGILGGSDIEFFRQYAKMAMELADNNYQGEMKHKANLDFNILFEQILFYSLTAREGKPVTCYFKDPIVDNGYTKDFWDFSAVPYKQKYLHLLGGHKRNKEACTLMGQLLFQHYPEYYCRINVLFQQQKGYFAHC</sequence>
<reference evidence="2 3" key="2">
    <citation type="submission" date="2019-09" db="EMBL/GenBank/DDBJ databases">
        <authorList>
            <person name="Jin C."/>
        </authorList>
    </citation>
    <scope>NUCLEOTIDE SEQUENCE [LARGE SCALE GENOMIC DNA]</scope>
    <source>
        <strain evidence="2 3">BN140078</strain>
    </source>
</reference>
<dbReference type="Pfam" id="PF20508">
    <property type="entry name" value="DUF6734"/>
    <property type="match status" value="1"/>
</dbReference>
<accession>A0A5B2VIX5</accession>
<dbReference type="RefSeq" id="WP_149839797.1">
    <property type="nucleotide sequence ID" value="NZ_VUOC01000004.1"/>
</dbReference>
<dbReference type="EMBL" id="VUOC01000004">
    <property type="protein sequence ID" value="KAA2238618.1"/>
    <property type="molecule type" value="Genomic_DNA"/>
</dbReference>
<gene>
    <name evidence="2" type="ORF">F0L74_20555</name>
</gene>
<protein>
    <recommendedName>
        <fullName evidence="1">DUF6734 domain-containing protein</fullName>
    </recommendedName>
</protein>
<evidence type="ECO:0000259" key="1">
    <source>
        <dbReference type="Pfam" id="PF20508"/>
    </source>
</evidence>
<dbReference type="Proteomes" id="UP000324611">
    <property type="component" value="Unassembled WGS sequence"/>
</dbReference>
<keyword evidence="3" id="KW-1185">Reference proteome</keyword>
<dbReference type="AlphaFoldDB" id="A0A5B2VIX5"/>